<feature type="region of interest" description="Disordered" evidence="8">
    <location>
        <begin position="477"/>
        <end position="501"/>
    </location>
</feature>
<keyword evidence="5" id="KW-0418">Kinase</keyword>
<evidence type="ECO:0000256" key="8">
    <source>
        <dbReference type="SAM" id="MobiDB-lite"/>
    </source>
</evidence>
<dbReference type="PANTHER" id="PTHR46716:SF1">
    <property type="entry name" value="MITOGEN-ACTIVATED PROTEIN KINASE KINASE KINASE 7"/>
    <property type="match status" value="1"/>
</dbReference>
<organism evidence="10 11">
    <name type="scientific">Nicrophorus vespilloides</name>
    <name type="common">Boreal carrion beetle</name>
    <dbReference type="NCBI Taxonomy" id="110193"/>
    <lineage>
        <taxon>Eukaryota</taxon>
        <taxon>Metazoa</taxon>
        <taxon>Ecdysozoa</taxon>
        <taxon>Arthropoda</taxon>
        <taxon>Hexapoda</taxon>
        <taxon>Insecta</taxon>
        <taxon>Pterygota</taxon>
        <taxon>Neoptera</taxon>
        <taxon>Endopterygota</taxon>
        <taxon>Coleoptera</taxon>
        <taxon>Polyphaga</taxon>
        <taxon>Staphyliniformia</taxon>
        <taxon>Silphidae</taxon>
        <taxon>Nicrophorinae</taxon>
        <taxon>Nicrophorus</taxon>
    </lineage>
</organism>
<dbReference type="SUPFAM" id="SSF56112">
    <property type="entry name" value="Protein kinase-like (PK-like)"/>
    <property type="match status" value="1"/>
</dbReference>
<evidence type="ECO:0000256" key="4">
    <source>
        <dbReference type="ARBA" id="ARBA00022741"/>
    </source>
</evidence>
<sequence>MENDNELNSTFNEIDYDEIKQYAYLDEGSFGKVYQGNWKGLNVAVKHISTKEEKKAFFVELRQLSRVSHENIITLYGACTKDPNICLVMEYAEGGSLFKVLHKKKNIDYEFGHALSWVYQCAKGVDYLHSMKPKPLIHRDLKSPNLLLIDEGRHLKICDFGTAADKSTNMTNNKGSAAWMAPEVFATSNYTEKCDVYSWGIILWEVLSREKPFSNEDNAFQIMWAVHKGSRPKLIEGCPQIIESFMLKCWDGEPSKRPTMKEIVELMGKLVSVFPNANEPVTTNSSECDEDEDDDLYDDEYDQDMFPTNGESSMVIKTLPQPTQDMTKPLTLDMEHQNHWQVGKFSHEDMKLQTMAGFDKMVPINSSTSMVQSTNETSKTDADLENMHLLLDEEFRPATPDFNDSKSVALFEEHKKLAQEYLKVQTEIVLESQKLKSPQIAQSQEMRKSIDRLQSERESLMLLKENLLKQKQALVNIPGGNQSRPPSSEWVLLPSHDDDQT</sequence>
<protein>
    <submittedName>
        <fullName evidence="11">Mitogen-activated protein kinase kinase kinase 7-like isoform X1</fullName>
    </submittedName>
</protein>
<evidence type="ECO:0000313" key="10">
    <source>
        <dbReference type="Proteomes" id="UP000695000"/>
    </source>
</evidence>
<dbReference type="Pfam" id="PF07714">
    <property type="entry name" value="PK_Tyr_Ser-Thr"/>
    <property type="match status" value="1"/>
</dbReference>
<evidence type="ECO:0000256" key="3">
    <source>
        <dbReference type="ARBA" id="ARBA00022679"/>
    </source>
</evidence>
<evidence type="ECO:0000313" key="11">
    <source>
        <dbReference type="RefSeq" id="XP_017774123.1"/>
    </source>
</evidence>
<feature type="coiled-coil region" evidence="7">
    <location>
        <begin position="443"/>
        <end position="470"/>
    </location>
</feature>
<gene>
    <name evidence="11" type="primary">LOC108560912</name>
</gene>
<keyword evidence="7" id="KW-0175">Coiled coil</keyword>
<dbReference type="RefSeq" id="XP_017774123.1">
    <property type="nucleotide sequence ID" value="XM_017918634.1"/>
</dbReference>
<accession>A0ABM1MHS3</accession>
<evidence type="ECO:0000259" key="9">
    <source>
        <dbReference type="PROSITE" id="PS50011"/>
    </source>
</evidence>
<feature type="domain" description="Protein kinase" evidence="9">
    <location>
        <begin position="19"/>
        <end position="270"/>
    </location>
</feature>
<dbReference type="InterPro" id="IPR008271">
    <property type="entry name" value="Ser/Thr_kinase_AS"/>
</dbReference>
<dbReference type="SMART" id="SM00220">
    <property type="entry name" value="S_TKc"/>
    <property type="match status" value="1"/>
</dbReference>
<keyword evidence="2" id="KW-0723">Serine/threonine-protein kinase</keyword>
<reference evidence="11" key="1">
    <citation type="submission" date="2025-08" db="UniProtKB">
        <authorList>
            <consortium name="RefSeq"/>
        </authorList>
    </citation>
    <scope>IDENTIFICATION</scope>
    <source>
        <tissue evidence="11">Whole Larva</tissue>
    </source>
</reference>
<keyword evidence="4" id="KW-0547">Nucleotide-binding</keyword>
<name>A0ABM1MHS3_NICVS</name>
<dbReference type="InterPro" id="IPR000719">
    <property type="entry name" value="Prot_kinase_dom"/>
</dbReference>
<dbReference type="InterPro" id="IPR001245">
    <property type="entry name" value="Ser-Thr/Tyr_kinase_cat_dom"/>
</dbReference>
<keyword evidence="3" id="KW-0808">Transferase</keyword>
<evidence type="ECO:0000256" key="5">
    <source>
        <dbReference type="ARBA" id="ARBA00022777"/>
    </source>
</evidence>
<dbReference type="Proteomes" id="UP000695000">
    <property type="component" value="Unplaced"/>
</dbReference>
<dbReference type="InterPro" id="IPR011009">
    <property type="entry name" value="Kinase-like_dom_sf"/>
</dbReference>
<comment type="similarity">
    <text evidence="1">Belongs to the protein kinase superfamily. STE Ser/Thr protein kinase family. MAP kinase kinase kinase subfamily.</text>
</comment>
<proteinExistence type="inferred from homology"/>
<evidence type="ECO:0000256" key="1">
    <source>
        <dbReference type="ARBA" id="ARBA00006529"/>
    </source>
</evidence>
<dbReference type="Gene3D" id="3.30.200.20">
    <property type="entry name" value="Phosphorylase Kinase, domain 1"/>
    <property type="match status" value="1"/>
</dbReference>
<evidence type="ECO:0000256" key="2">
    <source>
        <dbReference type="ARBA" id="ARBA00022527"/>
    </source>
</evidence>
<dbReference type="PROSITE" id="PS50011">
    <property type="entry name" value="PROTEIN_KINASE_DOM"/>
    <property type="match status" value="1"/>
</dbReference>
<dbReference type="PANTHER" id="PTHR46716">
    <property type="entry name" value="MITOGEN-ACTIVATED PROTEIN KINASE KINASE KINASE 7"/>
    <property type="match status" value="1"/>
</dbReference>
<keyword evidence="10" id="KW-1185">Reference proteome</keyword>
<dbReference type="PRINTS" id="PR00109">
    <property type="entry name" value="TYRKINASE"/>
</dbReference>
<dbReference type="Gene3D" id="1.10.510.10">
    <property type="entry name" value="Transferase(Phosphotransferase) domain 1"/>
    <property type="match status" value="1"/>
</dbReference>
<evidence type="ECO:0000256" key="6">
    <source>
        <dbReference type="ARBA" id="ARBA00022840"/>
    </source>
</evidence>
<dbReference type="GeneID" id="108560912"/>
<dbReference type="PROSITE" id="PS00108">
    <property type="entry name" value="PROTEIN_KINASE_ST"/>
    <property type="match status" value="1"/>
</dbReference>
<keyword evidence="6" id="KW-0067">ATP-binding</keyword>
<evidence type="ECO:0000256" key="7">
    <source>
        <dbReference type="SAM" id="Coils"/>
    </source>
</evidence>